<reference evidence="2 3" key="1">
    <citation type="submission" date="2013-03" db="EMBL/GenBank/DDBJ databases">
        <title>Assembly of a new bacterial strain Brevibacillus borstelensis AK1.</title>
        <authorList>
            <person name="Rajan I."/>
            <person name="PoliReddy D."/>
            <person name="Sugumar T."/>
            <person name="Rathinam K."/>
            <person name="Alqarawi S."/>
            <person name="Khalil A.B."/>
            <person name="Sivakumar N."/>
        </authorList>
    </citation>
    <scope>NUCLEOTIDE SEQUENCE [LARGE SCALE GENOMIC DNA]</scope>
    <source>
        <strain evidence="2 3">AK1</strain>
    </source>
</reference>
<feature type="chain" id="PRO_5038957714" description="D-glucuronyl C5-epimerase C-terminal domain-containing protein" evidence="1">
    <location>
        <begin position="25"/>
        <end position="474"/>
    </location>
</feature>
<dbReference type="RefSeq" id="WP_003389032.1">
    <property type="nucleotide sequence ID" value="NZ_APBN01000005.1"/>
</dbReference>
<evidence type="ECO:0000256" key="1">
    <source>
        <dbReference type="SAM" id="SignalP"/>
    </source>
</evidence>
<protein>
    <recommendedName>
        <fullName evidence="4">D-glucuronyl C5-epimerase C-terminal domain-containing protein</fullName>
    </recommendedName>
</protein>
<dbReference type="PATRIC" id="fig|1300222.3.peg.2979"/>
<dbReference type="OrthoDB" id="1736525at2"/>
<sequence length="474" mass="54572">MTKVRKSVLFFLALLVSLAMPPSASDAFQWEKPTIKEESISVSGGALKQKIYQFKNGDVFRMYRLEGQIDSSPYVLSVPFAGEGSTFRHVLSTDNNGQITRVWNLLSLAETNELPLVPGFIESPSRYFWVASPIVYNPLGRTTIEEKKELALPIAVKKEWYRMHLEVQLPVKAGMVSEWWIMESSSPLVPWDSEPTANLWLGVDLSDKAKWLYDGYYYTSPSTYVPYTVNAFWRNPENYVVRSFLANPTSKAAQNMAYVMLDTAVRNQEAEGHWKTYPQSQWLADDYGIPDGFYDTRFNTGMAELLLDGCKKYNESEFCESAKRYALYLRNHASQYHYVIPGPTDGWLVADYAHPTPHKPTHVSLNHQLAEINFLWKMYMQFQDPADQALATVMLQGVTNLGERWITQNGDLHYAWFPDDTFGRPDYPYLTYNDLRETQRLYRSLYGTEQPVIAQLMKSKEMWMAANKVVNPFQ</sequence>
<evidence type="ECO:0000313" key="2">
    <source>
        <dbReference type="EMBL" id="EMT52014.1"/>
    </source>
</evidence>
<keyword evidence="3" id="KW-1185">Reference proteome</keyword>
<dbReference type="AlphaFoldDB" id="M8D6Y6"/>
<organism evidence="2 3">
    <name type="scientific">Brevibacillus borstelensis AK1</name>
    <dbReference type="NCBI Taxonomy" id="1300222"/>
    <lineage>
        <taxon>Bacteria</taxon>
        <taxon>Bacillati</taxon>
        <taxon>Bacillota</taxon>
        <taxon>Bacilli</taxon>
        <taxon>Bacillales</taxon>
        <taxon>Paenibacillaceae</taxon>
        <taxon>Brevibacillus</taxon>
    </lineage>
</organism>
<proteinExistence type="predicted"/>
<gene>
    <name evidence="2" type="ORF">I532_14263</name>
</gene>
<comment type="caution">
    <text evidence="2">The sequence shown here is derived from an EMBL/GenBank/DDBJ whole genome shotgun (WGS) entry which is preliminary data.</text>
</comment>
<accession>M8D6Y6</accession>
<feature type="signal peptide" evidence="1">
    <location>
        <begin position="1"/>
        <end position="24"/>
    </location>
</feature>
<dbReference type="STRING" id="1300222.I532_14263"/>
<dbReference type="EMBL" id="APBN01000005">
    <property type="protein sequence ID" value="EMT52014.1"/>
    <property type="molecule type" value="Genomic_DNA"/>
</dbReference>
<dbReference type="Proteomes" id="UP000012081">
    <property type="component" value="Unassembled WGS sequence"/>
</dbReference>
<evidence type="ECO:0008006" key="4">
    <source>
        <dbReference type="Google" id="ProtNLM"/>
    </source>
</evidence>
<name>M8D6Y6_9BACL</name>
<keyword evidence="1" id="KW-0732">Signal</keyword>
<evidence type="ECO:0000313" key="3">
    <source>
        <dbReference type="Proteomes" id="UP000012081"/>
    </source>
</evidence>